<accession>A0A392VD29</accession>
<proteinExistence type="predicted"/>
<feature type="region of interest" description="Disordered" evidence="1">
    <location>
        <begin position="1"/>
        <end position="23"/>
    </location>
</feature>
<feature type="non-terminal residue" evidence="2">
    <location>
        <position position="36"/>
    </location>
</feature>
<comment type="caution">
    <text evidence="2">The sequence shown here is derived from an EMBL/GenBank/DDBJ whole genome shotgun (WGS) entry which is preliminary data.</text>
</comment>
<feature type="compositionally biased region" description="Basic and acidic residues" evidence="1">
    <location>
        <begin position="1"/>
        <end position="18"/>
    </location>
</feature>
<dbReference type="EMBL" id="LXQA011101283">
    <property type="protein sequence ID" value="MCI84881.1"/>
    <property type="molecule type" value="Genomic_DNA"/>
</dbReference>
<dbReference type="AlphaFoldDB" id="A0A392VD29"/>
<evidence type="ECO:0000256" key="1">
    <source>
        <dbReference type="SAM" id="MobiDB-lite"/>
    </source>
</evidence>
<organism evidence="2 3">
    <name type="scientific">Trifolium medium</name>
    <dbReference type="NCBI Taxonomy" id="97028"/>
    <lineage>
        <taxon>Eukaryota</taxon>
        <taxon>Viridiplantae</taxon>
        <taxon>Streptophyta</taxon>
        <taxon>Embryophyta</taxon>
        <taxon>Tracheophyta</taxon>
        <taxon>Spermatophyta</taxon>
        <taxon>Magnoliopsida</taxon>
        <taxon>eudicotyledons</taxon>
        <taxon>Gunneridae</taxon>
        <taxon>Pentapetalae</taxon>
        <taxon>rosids</taxon>
        <taxon>fabids</taxon>
        <taxon>Fabales</taxon>
        <taxon>Fabaceae</taxon>
        <taxon>Papilionoideae</taxon>
        <taxon>50 kb inversion clade</taxon>
        <taxon>NPAAA clade</taxon>
        <taxon>Hologalegina</taxon>
        <taxon>IRL clade</taxon>
        <taxon>Trifolieae</taxon>
        <taxon>Trifolium</taxon>
    </lineage>
</organism>
<evidence type="ECO:0000313" key="2">
    <source>
        <dbReference type="EMBL" id="MCI84881.1"/>
    </source>
</evidence>
<protein>
    <submittedName>
        <fullName evidence="2">Uncharacterized protein</fullName>
    </submittedName>
</protein>
<name>A0A392VD29_9FABA</name>
<keyword evidence="3" id="KW-1185">Reference proteome</keyword>
<dbReference type="Proteomes" id="UP000265520">
    <property type="component" value="Unassembled WGS sequence"/>
</dbReference>
<sequence length="36" mass="4163">MGHEELELDHEPPSREQSEYPSRCASCVGVEQGYRR</sequence>
<reference evidence="2 3" key="1">
    <citation type="journal article" date="2018" name="Front. Plant Sci.">
        <title>Red Clover (Trifolium pratense) and Zigzag Clover (T. medium) - A Picture of Genomic Similarities and Differences.</title>
        <authorList>
            <person name="Dluhosova J."/>
            <person name="Istvanek J."/>
            <person name="Nedelnik J."/>
            <person name="Repkova J."/>
        </authorList>
    </citation>
    <scope>NUCLEOTIDE SEQUENCE [LARGE SCALE GENOMIC DNA]</scope>
    <source>
        <strain evidence="3">cv. 10/8</strain>
        <tissue evidence="2">Leaf</tissue>
    </source>
</reference>
<evidence type="ECO:0000313" key="3">
    <source>
        <dbReference type="Proteomes" id="UP000265520"/>
    </source>
</evidence>